<gene>
    <name evidence="5" type="primary">glcR_14</name>
    <name evidence="5" type="ORF">SDC9_117410</name>
</gene>
<dbReference type="Pfam" id="PF00455">
    <property type="entry name" value="DeoRC"/>
    <property type="match status" value="1"/>
</dbReference>
<dbReference type="PRINTS" id="PR00037">
    <property type="entry name" value="HTHLACR"/>
</dbReference>
<dbReference type="SUPFAM" id="SSF46785">
    <property type="entry name" value="Winged helix' DNA-binding domain"/>
    <property type="match status" value="1"/>
</dbReference>
<dbReference type="SMART" id="SM01134">
    <property type="entry name" value="DeoRC"/>
    <property type="match status" value="1"/>
</dbReference>
<dbReference type="Gene3D" id="3.40.50.1360">
    <property type="match status" value="1"/>
</dbReference>
<dbReference type="InterPro" id="IPR036390">
    <property type="entry name" value="WH_DNA-bd_sf"/>
</dbReference>
<dbReference type="SUPFAM" id="SSF100950">
    <property type="entry name" value="NagB/RpiA/CoA transferase-like"/>
    <property type="match status" value="1"/>
</dbReference>
<evidence type="ECO:0000256" key="2">
    <source>
        <dbReference type="ARBA" id="ARBA00023125"/>
    </source>
</evidence>
<dbReference type="InterPro" id="IPR018356">
    <property type="entry name" value="Tscrpt_reg_HTH_DeoR_CS"/>
</dbReference>
<sequence length="266" mass="29873">MNTKKIVSPVLRREIILKHLKSHDSISTQEIAREVNASEITIRRDLSKLEEKGLLVRTRNGAIKNSAIDDLFAYDDKINQHKEEKDYICRIAAEFIVPGDVIFIDCGSTVSLLVSYIREIESLTVITNSLPITSELINYNNIKLILIGGEVNNKRKAIYGYSAMNNIAQYHANKAFIGTDGISLSNGITSHNVQSASVTFKMAENSDEVFLLCDSSKIEKNSLVKFAPLSSIDYVITDQNVDHILVSKYSARNVKLIYEKEHIDIH</sequence>
<dbReference type="PROSITE" id="PS51000">
    <property type="entry name" value="HTH_DEOR_2"/>
    <property type="match status" value="1"/>
</dbReference>
<dbReference type="PANTHER" id="PTHR30363">
    <property type="entry name" value="HTH-TYPE TRANSCRIPTIONAL REGULATOR SRLR-RELATED"/>
    <property type="match status" value="1"/>
</dbReference>
<dbReference type="GO" id="GO:0003677">
    <property type="term" value="F:DNA binding"/>
    <property type="evidence" value="ECO:0007669"/>
    <property type="project" value="UniProtKB-KW"/>
</dbReference>
<keyword evidence="1" id="KW-0805">Transcription regulation</keyword>
<dbReference type="InterPro" id="IPR037171">
    <property type="entry name" value="NagB/RpiA_transferase-like"/>
</dbReference>
<evidence type="ECO:0000256" key="1">
    <source>
        <dbReference type="ARBA" id="ARBA00023015"/>
    </source>
</evidence>
<dbReference type="CDD" id="cd00090">
    <property type="entry name" value="HTH_ARSR"/>
    <property type="match status" value="1"/>
</dbReference>
<dbReference type="InterPro" id="IPR001034">
    <property type="entry name" value="DeoR_HTH"/>
</dbReference>
<dbReference type="PROSITE" id="PS00894">
    <property type="entry name" value="HTH_DEOR_1"/>
    <property type="match status" value="1"/>
</dbReference>
<dbReference type="GO" id="GO:0003700">
    <property type="term" value="F:DNA-binding transcription factor activity"/>
    <property type="evidence" value="ECO:0007669"/>
    <property type="project" value="InterPro"/>
</dbReference>
<protein>
    <submittedName>
        <fullName evidence="5">HTH-type transcriptional repressor GlcR</fullName>
    </submittedName>
</protein>
<dbReference type="SMART" id="SM00420">
    <property type="entry name" value="HTH_DEOR"/>
    <property type="match status" value="1"/>
</dbReference>
<evidence type="ECO:0000259" key="4">
    <source>
        <dbReference type="PROSITE" id="PS51000"/>
    </source>
</evidence>
<accession>A0A645BYX7</accession>
<organism evidence="5">
    <name type="scientific">bioreactor metagenome</name>
    <dbReference type="NCBI Taxonomy" id="1076179"/>
    <lineage>
        <taxon>unclassified sequences</taxon>
        <taxon>metagenomes</taxon>
        <taxon>ecological metagenomes</taxon>
    </lineage>
</organism>
<dbReference type="InterPro" id="IPR014036">
    <property type="entry name" value="DeoR-like_C"/>
</dbReference>
<evidence type="ECO:0000313" key="5">
    <source>
        <dbReference type="EMBL" id="MPM70455.1"/>
    </source>
</evidence>
<dbReference type="InterPro" id="IPR036388">
    <property type="entry name" value="WH-like_DNA-bd_sf"/>
</dbReference>
<dbReference type="AlphaFoldDB" id="A0A645BYX7"/>
<reference evidence="5" key="1">
    <citation type="submission" date="2019-08" db="EMBL/GenBank/DDBJ databases">
        <authorList>
            <person name="Kucharzyk K."/>
            <person name="Murdoch R.W."/>
            <person name="Higgins S."/>
            <person name="Loffler F."/>
        </authorList>
    </citation>
    <scope>NUCLEOTIDE SEQUENCE</scope>
</reference>
<dbReference type="EMBL" id="VSSQ01023486">
    <property type="protein sequence ID" value="MPM70455.1"/>
    <property type="molecule type" value="Genomic_DNA"/>
</dbReference>
<dbReference type="PANTHER" id="PTHR30363:SF44">
    <property type="entry name" value="AGA OPERON TRANSCRIPTIONAL REPRESSOR-RELATED"/>
    <property type="match status" value="1"/>
</dbReference>
<proteinExistence type="predicted"/>
<keyword evidence="2" id="KW-0238">DNA-binding</keyword>
<comment type="caution">
    <text evidence="5">The sequence shown here is derived from an EMBL/GenBank/DDBJ whole genome shotgun (WGS) entry which is preliminary data.</text>
</comment>
<dbReference type="InterPro" id="IPR050313">
    <property type="entry name" value="Carb_Metab_HTH_regulators"/>
</dbReference>
<dbReference type="Pfam" id="PF08220">
    <property type="entry name" value="HTH_DeoR"/>
    <property type="match status" value="1"/>
</dbReference>
<name>A0A645BYX7_9ZZZZ</name>
<feature type="domain" description="HTH deoR-type" evidence="4">
    <location>
        <begin position="9"/>
        <end position="64"/>
    </location>
</feature>
<dbReference type="Gene3D" id="1.10.10.10">
    <property type="entry name" value="Winged helix-like DNA-binding domain superfamily/Winged helix DNA-binding domain"/>
    <property type="match status" value="1"/>
</dbReference>
<evidence type="ECO:0000256" key="3">
    <source>
        <dbReference type="ARBA" id="ARBA00023163"/>
    </source>
</evidence>
<dbReference type="InterPro" id="IPR011991">
    <property type="entry name" value="ArsR-like_HTH"/>
</dbReference>
<keyword evidence="3" id="KW-0804">Transcription</keyword>